<gene>
    <name evidence="1" type="ORF">JCM19235_2119</name>
</gene>
<dbReference type="STRING" id="990268.JCM19235_2119"/>
<keyword evidence="2" id="KW-1185">Reference proteome</keyword>
<dbReference type="Proteomes" id="UP000029228">
    <property type="component" value="Unassembled WGS sequence"/>
</dbReference>
<accession>A0A090RTS8</accession>
<dbReference type="EMBL" id="BBMR01000003">
    <property type="protein sequence ID" value="GAL18696.1"/>
    <property type="molecule type" value="Genomic_DNA"/>
</dbReference>
<sequence length="48" mass="5244">MVYVRKESLPASAKIALPDFSILTFYKAVFGTIAKTSKQVVASIALLR</sequence>
<reference evidence="1 2" key="2">
    <citation type="submission" date="2014-09" db="EMBL/GenBank/DDBJ databases">
        <authorList>
            <consortium name="NBRP consortium"/>
            <person name="Sawabe T."/>
            <person name="Meirelles P."/>
            <person name="Nakanishi M."/>
            <person name="Sayaka M."/>
            <person name="Hattori M."/>
            <person name="Ohkuma M."/>
        </authorList>
    </citation>
    <scope>NUCLEOTIDE SEQUENCE [LARGE SCALE GENOMIC DNA]</scope>
    <source>
        <strain evidence="2">JCM19235</strain>
    </source>
</reference>
<protein>
    <submittedName>
        <fullName evidence="1">Uncharacterized protein</fullName>
    </submittedName>
</protein>
<evidence type="ECO:0000313" key="1">
    <source>
        <dbReference type="EMBL" id="GAL18696.1"/>
    </source>
</evidence>
<organism evidence="1 2">
    <name type="scientific">Vibrio maritimus</name>
    <dbReference type="NCBI Taxonomy" id="990268"/>
    <lineage>
        <taxon>Bacteria</taxon>
        <taxon>Pseudomonadati</taxon>
        <taxon>Pseudomonadota</taxon>
        <taxon>Gammaproteobacteria</taxon>
        <taxon>Vibrionales</taxon>
        <taxon>Vibrionaceae</taxon>
        <taxon>Vibrio</taxon>
    </lineage>
</organism>
<evidence type="ECO:0000313" key="2">
    <source>
        <dbReference type="Proteomes" id="UP000029228"/>
    </source>
</evidence>
<reference evidence="1 2" key="1">
    <citation type="submission" date="2014-09" db="EMBL/GenBank/DDBJ databases">
        <title>Vibrio maritimus JCM 19235. (C45) whole genome shotgun sequence.</title>
        <authorList>
            <person name="Sawabe T."/>
            <person name="Meirelles P."/>
            <person name="Nakanishi M."/>
            <person name="Sayaka M."/>
            <person name="Hattori M."/>
            <person name="Ohkuma M."/>
        </authorList>
    </citation>
    <scope>NUCLEOTIDE SEQUENCE [LARGE SCALE GENOMIC DNA]</scope>
    <source>
        <strain evidence="2">JCM19235</strain>
    </source>
</reference>
<name>A0A090RTS8_9VIBR</name>
<comment type="caution">
    <text evidence="1">The sequence shown here is derived from an EMBL/GenBank/DDBJ whole genome shotgun (WGS) entry which is preliminary data.</text>
</comment>
<dbReference type="AlphaFoldDB" id="A0A090RTS8"/>
<proteinExistence type="predicted"/>